<evidence type="ECO:0000256" key="1">
    <source>
        <dbReference type="SAM" id="MobiDB-lite"/>
    </source>
</evidence>
<sequence>MLVSIGLAGAGGTSCGGGGVAGATGGTAGLTNRSPGGRRRGEEKLLPKRAGNNRSNPTKLWRSLNKLTGGNNQTGIHEIKLDDDNKSSDRKLVANMFADYYAHVDLAITYPIPKAVLVTSLGQVLIRISFASLIFSSSRMLFGGPNMVCITFCSSSVMSSGRKVTLRKDSSCEEMGSK</sequence>
<proteinExistence type="predicted"/>
<feature type="region of interest" description="Disordered" evidence="1">
    <location>
        <begin position="23"/>
        <end position="58"/>
    </location>
</feature>
<dbReference type="OrthoDB" id="442460at2759"/>
<keyword evidence="3" id="KW-1185">Reference proteome</keyword>
<name>A0A9P0NUV6_ACAOB</name>
<evidence type="ECO:0000313" key="2">
    <source>
        <dbReference type="EMBL" id="CAH1953628.1"/>
    </source>
</evidence>
<dbReference type="EMBL" id="CAKOFQ010006651">
    <property type="protein sequence ID" value="CAH1953628.1"/>
    <property type="molecule type" value="Genomic_DNA"/>
</dbReference>
<evidence type="ECO:0000313" key="3">
    <source>
        <dbReference type="Proteomes" id="UP001152888"/>
    </source>
</evidence>
<reference evidence="2" key="1">
    <citation type="submission" date="2022-03" db="EMBL/GenBank/DDBJ databases">
        <authorList>
            <person name="Sayadi A."/>
        </authorList>
    </citation>
    <scope>NUCLEOTIDE SEQUENCE</scope>
</reference>
<dbReference type="AlphaFoldDB" id="A0A9P0NUV6"/>
<dbReference type="Proteomes" id="UP001152888">
    <property type="component" value="Unassembled WGS sequence"/>
</dbReference>
<protein>
    <submittedName>
        <fullName evidence="2">Uncharacterized protein</fullName>
    </submittedName>
</protein>
<gene>
    <name evidence="2" type="ORF">ACAOBT_LOCUS142</name>
</gene>
<comment type="caution">
    <text evidence="2">The sequence shown here is derived from an EMBL/GenBank/DDBJ whole genome shotgun (WGS) entry which is preliminary data.</text>
</comment>
<organism evidence="2 3">
    <name type="scientific">Acanthoscelides obtectus</name>
    <name type="common">Bean weevil</name>
    <name type="synonym">Bruchus obtectus</name>
    <dbReference type="NCBI Taxonomy" id="200917"/>
    <lineage>
        <taxon>Eukaryota</taxon>
        <taxon>Metazoa</taxon>
        <taxon>Ecdysozoa</taxon>
        <taxon>Arthropoda</taxon>
        <taxon>Hexapoda</taxon>
        <taxon>Insecta</taxon>
        <taxon>Pterygota</taxon>
        <taxon>Neoptera</taxon>
        <taxon>Endopterygota</taxon>
        <taxon>Coleoptera</taxon>
        <taxon>Polyphaga</taxon>
        <taxon>Cucujiformia</taxon>
        <taxon>Chrysomeloidea</taxon>
        <taxon>Chrysomelidae</taxon>
        <taxon>Bruchinae</taxon>
        <taxon>Bruchini</taxon>
        <taxon>Acanthoscelides</taxon>
    </lineage>
</organism>
<accession>A0A9P0NUV6</accession>